<dbReference type="PROSITE" id="PS50975">
    <property type="entry name" value="ATP_GRASP"/>
    <property type="match status" value="1"/>
</dbReference>
<keyword evidence="4" id="KW-1185">Reference proteome</keyword>
<evidence type="ECO:0000313" key="4">
    <source>
        <dbReference type="Proteomes" id="UP000461880"/>
    </source>
</evidence>
<organism evidence="3 4">
    <name type="scientific">Stecheria intestinalis</name>
    <dbReference type="NCBI Taxonomy" id="2606630"/>
    <lineage>
        <taxon>Bacteria</taxon>
        <taxon>Bacillati</taxon>
        <taxon>Bacillota</taxon>
        <taxon>Erysipelotrichia</taxon>
        <taxon>Erysipelotrichales</taxon>
        <taxon>Erysipelotrichaceae</taxon>
        <taxon>Stecheria</taxon>
    </lineage>
</organism>
<dbReference type="Pfam" id="PF21360">
    <property type="entry name" value="PylC-like_N"/>
    <property type="match status" value="1"/>
</dbReference>
<evidence type="ECO:0000256" key="1">
    <source>
        <dbReference type="PROSITE-ProRule" id="PRU00409"/>
    </source>
</evidence>
<dbReference type="Proteomes" id="UP000461880">
    <property type="component" value="Unassembled WGS sequence"/>
</dbReference>
<keyword evidence="1" id="KW-0067">ATP-binding</keyword>
<reference evidence="3 4" key="1">
    <citation type="submission" date="2019-08" db="EMBL/GenBank/DDBJ databases">
        <title>In-depth cultivation of the pig gut microbiome towards novel bacterial diversity and tailored functional studies.</title>
        <authorList>
            <person name="Wylensek D."/>
            <person name="Hitch T.C.A."/>
            <person name="Clavel T."/>
        </authorList>
    </citation>
    <scope>NUCLEOTIDE SEQUENCE [LARGE SCALE GENOMIC DNA]</scope>
    <source>
        <strain evidence="3 4">Oil+RF-744-GAM-WT-6</strain>
    </source>
</reference>
<comment type="caution">
    <text evidence="3">The sequence shown here is derived from an EMBL/GenBank/DDBJ whole genome shotgun (WGS) entry which is preliminary data.</text>
</comment>
<keyword evidence="1" id="KW-0547">Nucleotide-binding</keyword>
<dbReference type="AlphaFoldDB" id="A0A7X2TH99"/>
<sequence length="332" mass="38505">MGKILITSTGSVACEIVIRNLKKLGYYLIGCNLYPKEWVIESCQVDEFFQAPPVRDEDSYIEFIQKLCCSEGINYIFPMIDYEVDVFNHHRDWFEEHGIILCISPKKAIDLIRDKKKLQDFAKIHCPEVNPIPTYQANDYPYQDNTYPIVCKPYNGRSSQGLKIINSAEEFHFFLENEDTSGYIAEPFINGPIVMVETIRQEQPEKIITLVRRELISTPHGCSITVYVYEDQKLQEYTRKLASLLGVVGDVNFEYILDSEGKYHLVECNPRFSAGVEFACISGYDCVINHIRCFKNQQIDDYHFRNNMIISRNYQPQITAKNIEVPYSLTNH</sequence>
<gene>
    <name evidence="3" type="ORF">FYJ51_11915</name>
</gene>
<accession>A0A7X2TH99</accession>
<dbReference type="GO" id="GO:0046872">
    <property type="term" value="F:metal ion binding"/>
    <property type="evidence" value="ECO:0007669"/>
    <property type="project" value="InterPro"/>
</dbReference>
<dbReference type="InterPro" id="IPR011761">
    <property type="entry name" value="ATP-grasp"/>
</dbReference>
<dbReference type="InterPro" id="IPR003806">
    <property type="entry name" value="ATP-grasp_PylC-type"/>
</dbReference>
<dbReference type="RefSeq" id="WP_154505842.1">
    <property type="nucleotide sequence ID" value="NZ_VUMN01000038.1"/>
</dbReference>
<proteinExistence type="predicted"/>
<evidence type="ECO:0000313" key="3">
    <source>
        <dbReference type="EMBL" id="MSS59598.1"/>
    </source>
</evidence>
<dbReference type="Gene3D" id="3.30.470.20">
    <property type="entry name" value="ATP-grasp fold, B domain"/>
    <property type="match status" value="1"/>
</dbReference>
<name>A0A7X2TH99_9FIRM</name>
<dbReference type="InterPro" id="IPR048764">
    <property type="entry name" value="PylC_N"/>
</dbReference>
<evidence type="ECO:0000259" key="2">
    <source>
        <dbReference type="PROSITE" id="PS50975"/>
    </source>
</evidence>
<dbReference type="GO" id="GO:0005524">
    <property type="term" value="F:ATP binding"/>
    <property type="evidence" value="ECO:0007669"/>
    <property type="project" value="UniProtKB-UniRule"/>
</dbReference>
<dbReference type="SUPFAM" id="SSF56059">
    <property type="entry name" value="Glutathione synthetase ATP-binding domain-like"/>
    <property type="match status" value="1"/>
</dbReference>
<protein>
    <submittedName>
        <fullName evidence="3">ATP-grasp domain-containing protein</fullName>
    </submittedName>
</protein>
<dbReference type="Gene3D" id="3.40.50.20">
    <property type="match status" value="1"/>
</dbReference>
<dbReference type="Pfam" id="PF02655">
    <property type="entry name" value="ATP-grasp_3"/>
    <property type="match status" value="1"/>
</dbReference>
<dbReference type="EMBL" id="VUMN01000038">
    <property type="protein sequence ID" value="MSS59598.1"/>
    <property type="molecule type" value="Genomic_DNA"/>
</dbReference>
<feature type="domain" description="ATP-grasp" evidence="2">
    <location>
        <begin position="116"/>
        <end position="295"/>
    </location>
</feature>